<keyword evidence="2" id="KW-1185">Reference proteome</keyword>
<feature type="non-terminal residue" evidence="1">
    <location>
        <position position="83"/>
    </location>
</feature>
<gene>
    <name evidence="1" type="ORF">Gotri_003496</name>
</gene>
<sequence length="83" mass="9134">MRKRDGGSGMWGTHQALSLSIYLSSLAVDILNGLVFLNDRGYDDVLIQIDNLEANKDADSLVRLIQAIRNGLNLFEVSLLEGT</sequence>
<protein>
    <recommendedName>
        <fullName evidence="3">RNase H type-1 domain-containing protein</fullName>
    </recommendedName>
</protein>
<reference evidence="1 2" key="1">
    <citation type="journal article" date="2019" name="Genome Biol. Evol.">
        <title>Insights into the evolution of the New World diploid cottons (Gossypium, subgenus Houzingenia) based on genome sequencing.</title>
        <authorList>
            <person name="Grover C.E."/>
            <person name="Arick M.A. 2nd"/>
            <person name="Thrash A."/>
            <person name="Conover J.L."/>
            <person name="Sanders W.S."/>
            <person name="Peterson D.G."/>
            <person name="Frelichowski J.E."/>
            <person name="Scheffler J.A."/>
            <person name="Scheffler B.E."/>
            <person name="Wendel J.F."/>
        </authorList>
    </citation>
    <scope>NUCLEOTIDE SEQUENCE [LARGE SCALE GENOMIC DNA]</scope>
    <source>
        <strain evidence="1">8</strain>
        <tissue evidence="1">Leaf</tissue>
    </source>
</reference>
<evidence type="ECO:0000313" key="2">
    <source>
        <dbReference type="Proteomes" id="UP000593568"/>
    </source>
</evidence>
<evidence type="ECO:0008006" key="3">
    <source>
        <dbReference type="Google" id="ProtNLM"/>
    </source>
</evidence>
<proteinExistence type="predicted"/>
<name>A0A7J9F2R9_9ROSI</name>
<comment type="caution">
    <text evidence="1">The sequence shown here is derived from an EMBL/GenBank/DDBJ whole genome shotgun (WGS) entry which is preliminary data.</text>
</comment>
<dbReference type="Proteomes" id="UP000593568">
    <property type="component" value="Unassembled WGS sequence"/>
</dbReference>
<organism evidence="1 2">
    <name type="scientific">Gossypium trilobum</name>
    <dbReference type="NCBI Taxonomy" id="34281"/>
    <lineage>
        <taxon>Eukaryota</taxon>
        <taxon>Viridiplantae</taxon>
        <taxon>Streptophyta</taxon>
        <taxon>Embryophyta</taxon>
        <taxon>Tracheophyta</taxon>
        <taxon>Spermatophyta</taxon>
        <taxon>Magnoliopsida</taxon>
        <taxon>eudicotyledons</taxon>
        <taxon>Gunneridae</taxon>
        <taxon>Pentapetalae</taxon>
        <taxon>rosids</taxon>
        <taxon>malvids</taxon>
        <taxon>Malvales</taxon>
        <taxon>Malvaceae</taxon>
        <taxon>Malvoideae</taxon>
        <taxon>Gossypium</taxon>
    </lineage>
</organism>
<evidence type="ECO:0000313" key="1">
    <source>
        <dbReference type="EMBL" id="MBA0779224.1"/>
    </source>
</evidence>
<dbReference type="AlphaFoldDB" id="A0A7J9F2R9"/>
<accession>A0A7J9F2R9</accession>
<dbReference type="EMBL" id="JABEZW010000011">
    <property type="protein sequence ID" value="MBA0779224.1"/>
    <property type="molecule type" value="Genomic_DNA"/>
</dbReference>